<evidence type="ECO:0000313" key="2">
    <source>
        <dbReference type="EMBL" id="KAK1615074.1"/>
    </source>
</evidence>
<keyword evidence="3" id="KW-1185">Reference proteome</keyword>
<gene>
    <name evidence="2" type="ORF">QYE76_020591</name>
</gene>
<name>A0AAD8R8W1_LOLMU</name>
<accession>A0AAD8R8W1</accession>
<protein>
    <submittedName>
        <fullName evidence="2">Uncharacterized protein</fullName>
    </submittedName>
</protein>
<dbReference type="Proteomes" id="UP001231189">
    <property type="component" value="Unassembled WGS sequence"/>
</dbReference>
<comment type="caution">
    <text evidence="2">The sequence shown here is derived from an EMBL/GenBank/DDBJ whole genome shotgun (WGS) entry which is preliminary data.</text>
</comment>
<dbReference type="EMBL" id="JAUUTY010000006">
    <property type="protein sequence ID" value="KAK1615074.1"/>
    <property type="molecule type" value="Genomic_DNA"/>
</dbReference>
<organism evidence="2 3">
    <name type="scientific">Lolium multiflorum</name>
    <name type="common">Italian ryegrass</name>
    <name type="synonym">Lolium perenne subsp. multiflorum</name>
    <dbReference type="NCBI Taxonomy" id="4521"/>
    <lineage>
        <taxon>Eukaryota</taxon>
        <taxon>Viridiplantae</taxon>
        <taxon>Streptophyta</taxon>
        <taxon>Embryophyta</taxon>
        <taxon>Tracheophyta</taxon>
        <taxon>Spermatophyta</taxon>
        <taxon>Magnoliopsida</taxon>
        <taxon>Liliopsida</taxon>
        <taxon>Poales</taxon>
        <taxon>Poaceae</taxon>
        <taxon>BOP clade</taxon>
        <taxon>Pooideae</taxon>
        <taxon>Poodae</taxon>
        <taxon>Poeae</taxon>
        <taxon>Poeae Chloroplast Group 2 (Poeae type)</taxon>
        <taxon>Loliodinae</taxon>
        <taxon>Loliinae</taxon>
        <taxon>Lolium</taxon>
    </lineage>
</organism>
<evidence type="ECO:0000313" key="3">
    <source>
        <dbReference type="Proteomes" id="UP001231189"/>
    </source>
</evidence>
<feature type="compositionally biased region" description="Low complexity" evidence="1">
    <location>
        <begin position="1"/>
        <end position="19"/>
    </location>
</feature>
<dbReference type="Pfam" id="PF02992">
    <property type="entry name" value="Transposase_21"/>
    <property type="match status" value="1"/>
</dbReference>
<feature type="region of interest" description="Disordered" evidence="1">
    <location>
        <begin position="1"/>
        <end position="86"/>
    </location>
</feature>
<proteinExistence type="predicted"/>
<evidence type="ECO:0000256" key="1">
    <source>
        <dbReference type="SAM" id="MobiDB-lite"/>
    </source>
</evidence>
<reference evidence="2" key="1">
    <citation type="submission" date="2023-07" db="EMBL/GenBank/DDBJ databases">
        <title>A chromosome-level genome assembly of Lolium multiflorum.</title>
        <authorList>
            <person name="Chen Y."/>
            <person name="Copetti D."/>
            <person name="Kolliker R."/>
            <person name="Studer B."/>
        </authorList>
    </citation>
    <scope>NUCLEOTIDE SEQUENCE</scope>
    <source>
        <strain evidence="2">02402/16</strain>
        <tissue evidence="2">Leaf</tissue>
    </source>
</reference>
<sequence>MAPSSSSSGSRSASRSSGSTPVFVKKEPSSPSTPAFVKKEPASPPPTRGRSSGALIIRDKPSFPQRGRKRKSAKKEATAAAANQLAEEEAKRAEDAAVAEAIARSLKDRKKDEMLRHPADGSQWRKIDREFPYFAEDARNLRLKMLECKRRGLYDIGFTDPNTVHEVTVRQYAKDIEDNMLSNSQNMAFYKLNGQMQAKACTTLFLVLFGCLTLTLISSHGGDQIGRAGGRHLLEEKQERVGGDKIFIPKLCIAKNCGSNVTDICTKFCCATMKDQPCWPKQADCWQYCGND</sequence>
<dbReference type="InterPro" id="IPR004242">
    <property type="entry name" value="Transposase_21"/>
</dbReference>
<dbReference type="AlphaFoldDB" id="A0AAD8R8W1"/>